<gene>
    <name evidence="1" type="ORF">SAMN02745673_04588</name>
</gene>
<protein>
    <submittedName>
        <fullName evidence="1">Uncharacterized protein</fullName>
    </submittedName>
</protein>
<keyword evidence="2" id="KW-1185">Reference proteome</keyword>
<sequence length="40" mass="4660">MAVLRRGGFLTVQLDWDLQRSERKAGKYDESEIARQVAHE</sequence>
<organism evidence="1 2">
    <name type="scientific">Marinactinospora thermotolerans DSM 45154</name>
    <dbReference type="NCBI Taxonomy" id="1122192"/>
    <lineage>
        <taxon>Bacteria</taxon>
        <taxon>Bacillati</taxon>
        <taxon>Actinomycetota</taxon>
        <taxon>Actinomycetes</taxon>
        <taxon>Streptosporangiales</taxon>
        <taxon>Nocardiopsidaceae</taxon>
        <taxon>Marinactinospora</taxon>
    </lineage>
</organism>
<dbReference type="EMBL" id="FUWS01000015">
    <property type="protein sequence ID" value="SKA36188.1"/>
    <property type="molecule type" value="Genomic_DNA"/>
</dbReference>
<dbReference type="Proteomes" id="UP000190637">
    <property type="component" value="Unassembled WGS sequence"/>
</dbReference>
<accession>A0A1T4T7Q9</accession>
<proteinExistence type="predicted"/>
<evidence type="ECO:0000313" key="1">
    <source>
        <dbReference type="EMBL" id="SKA36188.1"/>
    </source>
</evidence>
<name>A0A1T4T7Q9_9ACTN</name>
<evidence type="ECO:0000313" key="2">
    <source>
        <dbReference type="Proteomes" id="UP000190637"/>
    </source>
</evidence>
<reference evidence="1 2" key="1">
    <citation type="submission" date="2017-02" db="EMBL/GenBank/DDBJ databases">
        <authorList>
            <person name="Peterson S.W."/>
        </authorList>
    </citation>
    <scope>NUCLEOTIDE SEQUENCE [LARGE SCALE GENOMIC DNA]</scope>
    <source>
        <strain evidence="1 2">DSM 45154</strain>
    </source>
</reference>
<dbReference type="AlphaFoldDB" id="A0A1T4T7Q9"/>